<dbReference type="InterPro" id="IPR052732">
    <property type="entry name" value="Cell-binding_unc_protein"/>
</dbReference>
<sequence>MSKIKTLSETTYSLDAKVNFLRRRETYPGTSAVEAIETHMSWVFLTDGYVYKLKKPVRYDFLDFRKLESRYRYCMEEASINQPLAGDTYLGVIPLRVYRGALQLDGEGEAVDWLVKMKRLPEEYMLDVVIKEGTSDRESVLRAARKLVDFYHTSNSFTFTPSDFRQRLIKRIELNSEELLQKKFALERSQVLSITTDLIHFIMHRSDLFDQRIAEERIIECHGDLRPEHICLAPQPVIIDRVEFDWSLRIMDVAEELSFLMLECELLGEPSVGRLFLNTYEWKSEDKVPEELITFYKAKRAFLRAWLAIHHLLEKKYKKEEPKWRNICETYLQMAVDCCRKLVNR</sequence>
<accession>L8JTP4</accession>
<organism evidence="1 2">
    <name type="scientific">Fulvivirga imtechensis AK7</name>
    <dbReference type="NCBI Taxonomy" id="1237149"/>
    <lineage>
        <taxon>Bacteria</taxon>
        <taxon>Pseudomonadati</taxon>
        <taxon>Bacteroidota</taxon>
        <taxon>Cytophagia</taxon>
        <taxon>Cytophagales</taxon>
        <taxon>Fulvivirgaceae</taxon>
        <taxon>Fulvivirga</taxon>
    </lineage>
</organism>
<dbReference type="AlphaFoldDB" id="L8JTP4"/>
<dbReference type="EMBL" id="AMZN01000036">
    <property type="protein sequence ID" value="ELR71613.1"/>
    <property type="molecule type" value="Genomic_DNA"/>
</dbReference>
<dbReference type="InterPro" id="IPR011009">
    <property type="entry name" value="Kinase-like_dom_sf"/>
</dbReference>
<dbReference type="Proteomes" id="UP000011135">
    <property type="component" value="Unassembled WGS sequence"/>
</dbReference>
<dbReference type="STRING" id="1237149.C900_02421"/>
<reference evidence="1 2" key="1">
    <citation type="submission" date="2012-12" db="EMBL/GenBank/DDBJ databases">
        <title>Genome assembly of Fulvivirga imtechensis AK7.</title>
        <authorList>
            <person name="Nupur N."/>
            <person name="Khatri I."/>
            <person name="Kumar R."/>
            <person name="Subramanian S."/>
            <person name="Pinnaka A."/>
        </authorList>
    </citation>
    <scope>NUCLEOTIDE SEQUENCE [LARGE SCALE GENOMIC DNA]</scope>
    <source>
        <strain evidence="1 2">AK7</strain>
    </source>
</reference>
<dbReference type="PATRIC" id="fig|1237149.3.peg.2289"/>
<protein>
    <recommendedName>
        <fullName evidence="3">Aminoglycoside phosphotransferase domain-containing protein</fullName>
    </recommendedName>
</protein>
<dbReference type="SUPFAM" id="SSF56112">
    <property type="entry name" value="Protein kinase-like (PK-like)"/>
    <property type="match status" value="1"/>
</dbReference>
<dbReference type="eggNOG" id="COG2187">
    <property type="taxonomic scope" value="Bacteria"/>
</dbReference>
<name>L8JTP4_9BACT</name>
<comment type="caution">
    <text evidence="1">The sequence shown here is derived from an EMBL/GenBank/DDBJ whole genome shotgun (WGS) entry which is preliminary data.</text>
</comment>
<dbReference type="PANTHER" id="PTHR43883:SF1">
    <property type="entry name" value="GLUCONOKINASE"/>
    <property type="match status" value="1"/>
</dbReference>
<proteinExistence type="predicted"/>
<dbReference type="PANTHER" id="PTHR43883">
    <property type="entry name" value="SLR0207 PROTEIN"/>
    <property type="match status" value="1"/>
</dbReference>
<dbReference type="RefSeq" id="WP_009579829.1">
    <property type="nucleotide sequence ID" value="NZ_AMZN01000036.1"/>
</dbReference>
<gene>
    <name evidence="1" type="ORF">C900_02421</name>
</gene>
<dbReference type="OrthoDB" id="9810277at2"/>
<evidence type="ECO:0008006" key="3">
    <source>
        <dbReference type="Google" id="ProtNLM"/>
    </source>
</evidence>
<evidence type="ECO:0000313" key="2">
    <source>
        <dbReference type="Proteomes" id="UP000011135"/>
    </source>
</evidence>
<keyword evidence="2" id="KW-1185">Reference proteome</keyword>
<evidence type="ECO:0000313" key="1">
    <source>
        <dbReference type="EMBL" id="ELR71613.1"/>
    </source>
</evidence>